<evidence type="ECO:0000256" key="5">
    <source>
        <dbReference type="ARBA" id="ARBA00022786"/>
    </source>
</evidence>
<comment type="subcellular location">
    <subcellularLocation>
        <location evidence="2">Cytoplasm</location>
    </subcellularLocation>
    <subcellularLocation>
        <location evidence="1">Nucleus</location>
    </subcellularLocation>
</comment>
<dbReference type="InterPro" id="IPR039805">
    <property type="entry name" value="CUE_CUED2"/>
</dbReference>
<evidence type="ECO:0000256" key="1">
    <source>
        <dbReference type="ARBA" id="ARBA00004123"/>
    </source>
</evidence>
<organism evidence="8 9">
    <name type="scientific">Exocentrus adspersus</name>
    <dbReference type="NCBI Taxonomy" id="1586481"/>
    <lineage>
        <taxon>Eukaryota</taxon>
        <taxon>Metazoa</taxon>
        <taxon>Ecdysozoa</taxon>
        <taxon>Arthropoda</taxon>
        <taxon>Hexapoda</taxon>
        <taxon>Insecta</taxon>
        <taxon>Pterygota</taxon>
        <taxon>Neoptera</taxon>
        <taxon>Endopterygota</taxon>
        <taxon>Coleoptera</taxon>
        <taxon>Polyphaga</taxon>
        <taxon>Cucujiformia</taxon>
        <taxon>Chrysomeloidea</taxon>
        <taxon>Cerambycidae</taxon>
        <taxon>Lamiinae</taxon>
        <taxon>Acanthocinini</taxon>
        <taxon>Exocentrus</taxon>
    </lineage>
</organism>
<name>A0AAV8VSJ8_9CUCU</name>
<keyword evidence="6" id="KW-0539">Nucleus</keyword>
<comment type="similarity">
    <text evidence="3">Belongs to the CUEDC2 family.</text>
</comment>
<protein>
    <recommendedName>
        <fullName evidence="10">CUE domain-containing protein 2</fullName>
    </recommendedName>
</protein>
<keyword evidence="9" id="KW-1185">Reference proteome</keyword>
<keyword evidence="5" id="KW-0833">Ubl conjugation pathway</keyword>
<keyword evidence="4" id="KW-0963">Cytoplasm</keyword>
<evidence type="ECO:0008006" key="10">
    <source>
        <dbReference type="Google" id="ProtNLM"/>
    </source>
</evidence>
<feature type="compositionally biased region" description="Basic and acidic residues" evidence="7">
    <location>
        <begin position="118"/>
        <end position="133"/>
    </location>
</feature>
<proteinExistence type="inferred from homology"/>
<gene>
    <name evidence="8" type="ORF">NQ315_000336</name>
</gene>
<evidence type="ECO:0000313" key="8">
    <source>
        <dbReference type="EMBL" id="KAJ8916691.1"/>
    </source>
</evidence>
<dbReference type="PANTHER" id="PTHR12493">
    <property type="entry name" value="CUE DOMAIN CONTAINING 2"/>
    <property type="match status" value="1"/>
</dbReference>
<dbReference type="EMBL" id="JANEYG010000041">
    <property type="protein sequence ID" value="KAJ8916691.1"/>
    <property type="molecule type" value="Genomic_DNA"/>
</dbReference>
<evidence type="ECO:0000256" key="6">
    <source>
        <dbReference type="ARBA" id="ARBA00023242"/>
    </source>
</evidence>
<dbReference type="GO" id="GO:0005737">
    <property type="term" value="C:cytoplasm"/>
    <property type="evidence" value="ECO:0007669"/>
    <property type="project" value="UniProtKB-SubCell"/>
</dbReference>
<reference evidence="8 9" key="1">
    <citation type="journal article" date="2023" name="Insect Mol. Biol.">
        <title>Genome sequencing provides insights into the evolution of gene families encoding plant cell wall-degrading enzymes in longhorned beetles.</title>
        <authorList>
            <person name="Shin N.R."/>
            <person name="Okamura Y."/>
            <person name="Kirsch R."/>
            <person name="Pauchet Y."/>
        </authorList>
    </citation>
    <scope>NUCLEOTIDE SEQUENCE [LARGE SCALE GENOMIC DNA]</scope>
    <source>
        <strain evidence="8">EAD_L_NR</strain>
    </source>
</reference>
<dbReference type="GO" id="GO:0005634">
    <property type="term" value="C:nucleus"/>
    <property type="evidence" value="ECO:0007669"/>
    <property type="project" value="UniProtKB-SubCell"/>
</dbReference>
<dbReference type="PANTHER" id="PTHR12493:SF0">
    <property type="entry name" value="CUE DOMAIN-CONTAINING PROTEIN 2"/>
    <property type="match status" value="1"/>
</dbReference>
<evidence type="ECO:0000256" key="7">
    <source>
        <dbReference type="SAM" id="MobiDB-lite"/>
    </source>
</evidence>
<feature type="region of interest" description="Disordered" evidence="7">
    <location>
        <begin position="111"/>
        <end position="142"/>
    </location>
</feature>
<sequence>MSKKNIAEQETRIKDSLFAFVKAHIPDADLSLIDEIVLSYVIAVLEDVGSDPVFDVEGFCEMMAAYFPEFESINHATVCQWMFELEAKLQVDQPEEKNLSLDISLPEILPKAKPRSHNNSESDAPKRSHKLSEMSDGGSTDSSCCEFPDEMDVLQEMFPSVCTIEVKHCLTIAAGDVERATQILIDRQENGQCLTQNSSLTIQVTKKTIDDSELKNRIIERYSYIDKDAFNKEHRPVAPKVEPKKMVRYRDNKIVSLKGERFTEVKKGEDVDDISLKKNRKGHTP</sequence>
<dbReference type="CDD" id="cd14367">
    <property type="entry name" value="CUE_CUED2"/>
    <property type="match status" value="1"/>
</dbReference>
<dbReference type="AlphaFoldDB" id="A0AAV8VSJ8"/>
<evidence type="ECO:0000256" key="3">
    <source>
        <dbReference type="ARBA" id="ARBA00006106"/>
    </source>
</evidence>
<dbReference type="Proteomes" id="UP001159042">
    <property type="component" value="Unassembled WGS sequence"/>
</dbReference>
<evidence type="ECO:0000313" key="9">
    <source>
        <dbReference type="Proteomes" id="UP001159042"/>
    </source>
</evidence>
<evidence type="ECO:0000256" key="4">
    <source>
        <dbReference type="ARBA" id="ARBA00022490"/>
    </source>
</evidence>
<comment type="caution">
    <text evidence="8">The sequence shown here is derived from an EMBL/GenBank/DDBJ whole genome shotgun (WGS) entry which is preliminary data.</text>
</comment>
<evidence type="ECO:0000256" key="2">
    <source>
        <dbReference type="ARBA" id="ARBA00004496"/>
    </source>
</evidence>
<accession>A0AAV8VSJ8</accession>